<name>A0A820NAA2_9BILA</name>
<feature type="compositionally biased region" description="Basic and acidic residues" evidence="1">
    <location>
        <begin position="1"/>
        <end position="10"/>
    </location>
</feature>
<organism evidence="2 3">
    <name type="scientific">Adineta steineri</name>
    <dbReference type="NCBI Taxonomy" id="433720"/>
    <lineage>
        <taxon>Eukaryota</taxon>
        <taxon>Metazoa</taxon>
        <taxon>Spiralia</taxon>
        <taxon>Gnathifera</taxon>
        <taxon>Rotifera</taxon>
        <taxon>Eurotatoria</taxon>
        <taxon>Bdelloidea</taxon>
        <taxon>Adinetida</taxon>
        <taxon>Adinetidae</taxon>
        <taxon>Adineta</taxon>
    </lineage>
</organism>
<comment type="caution">
    <text evidence="2">The sequence shown here is derived from an EMBL/GenBank/DDBJ whole genome shotgun (WGS) entry which is preliminary data.</text>
</comment>
<gene>
    <name evidence="2" type="ORF">OXD698_LOCUS50613</name>
</gene>
<feature type="compositionally biased region" description="Acidic residues" evidence="1">
    <location>
        <begin position="47"/>
        <end position="60"/>
    </location>
</feature>
<feature type="non-terminal residue" evidence="2">
    <location>
        <position position="97"/>
    </location>
</feature>
<accession>A0A820NAA2</accession>
<dbReference type="AlphaFoldDB" id="A0A820NAA2"/>
<feature type="region of interest" description="Disordered" evidence="1">
    <location>
        <begin position="1"/>
        <end position="21"/>
    </location>
</feature>
<dbReference type="EMBL" id="CAJOAZ010024570">
    <property type="protein sequence ID" value="CAF4385714.1"/>
    <property type="molecule type" value="Genomic_DNA"/>
</dbReference>
<dbReference type="Proteomes" id="UP000663844">
    <property type="component" value="Unassembled WGS sequence"/>
</dbReference>
<proteinExistence type="predicted"/>
<feature type="compositionally biased region" description="Pro residues" evidence="1">
    <location>
        <begin position="71"/>
        <end position="85"/>
    </location>
</feature>
<feature type="non-terminal residue" evidence="2">
    <location>
        <position position="1"/>
    </location>
</feature>
<reference evidence="2" key="1">
    <citation type="submission" date="2021-02" db="EMBL/GenBank/DDBJ databases">
        <authorList>
            <person name="Nowell W R."/>
        </authorList>
    </citation>
    <scope>NUCLEOTIDE SEQUENCE</scope>
</reference>
<protein>
    <submittedName>
        <fullName evidence="2">Uncharacterized protein</fullName>
    </submittedName>
</protein>
<feature type="region of interest" description="Disordered" evidence="1">
    <location>
        <begin position="40"/>
        <end position="97"/>
    </location>
</feature>
<evidence type="ECO:0000256" key="1">
    <source>
        <dbReference type="SAM" id="MobiDB-lite"/>
    </source>
</evidence>
<evidence type="ECO:0000313" key="3">
    <source>
        <dbReference type="Proteomes" id="UP000663844"/>
    </source>
</evidence>
<sequence length="97" mass="10945">NLKPTPKPEAKQPSPEPPRVIYEEKPPLIKIAPVKSPVRRISTPSSYDDDDNSEFEEDVVIEPAHLKHRTPTPPPRISLPPPRQRTPPELMHKPIGP</sequence>
<evidence type="ECO:0000313" key="2">
    <source>
        <dbReference type="EMBL" id="CAF4385714.1"/>
    </source>
</evidence>